<dbReference type="InterPro" id="IPR036390">
    <property type="entry name" value="WH_DNA-bd_sf"/>
</dbReference>
<organism evidence="3 4">
    <name type="scientific">Agrococcus citreus</name>
    <dbReference type="NCBI Taxonomy" id="84643"/>
    <lineage>
        <taxon>Bacteria</taxon>
        <taxon>Bacillati</taxon>
        <taxon>Actinomycetota</taxon>
        <taxon>Actinomycetes</taxon>
        <taxon>Micrococcales</taxon>
        <taxon>Microbacteriaceae</taxon>
        <taxon>Agrococcus</taxon>
    </lineage>
</organism>
<evidence type="ECO:0000313" key="4">
    <source>
        <dbReference type="Proteomes" id="UP001501266"/>
    </source>
</evidence>
<protein>
    <recommendedName>
        <fullName evidence="2">Transcription regulator PadR N-terminal domain-containing protein</fullName>
    </recommendedName>
</protein>
<dbReference type="Proteomes" id="UP001501266">
    <property type="component" value="Unassembled WGS sequence"/>
</dbReference>
<dbReference type="InterPro" id="IPR005149">
    <property type="entry name" value="Tscrpt_reg_PadR_N"/>
</dbReference>
<keyword evidence="4" id="KW-1185">Reference proteome</keyword>
<name>A0ABN1YUA8_9MICO</name>
<evidence type="ECO:0000259" key="2">
    <source>
        <dbReference type="Pfam" id="PF03551"/>
    </source>
</evidence>
<reference evidence="3 4" key="1">
    <citation type="journal article" date="2019" name="Int. J. Syst. Evol. Microbiol.">
        <title>The Global Catalogue of Microorganisms (GCM) 10K type strain sequencing project: providing services to taxonomists for standard genome sequencing and annotation.</title>
        <authorList>
            <consortium name="The Broad Institute Genomics Platform"/>
            <consortium name="The Broad Institute Genome Sequencing Center for Infectious Disease"/>
            <person name="Wu L."/>
            <person name="Ma J."/>
        </authorList>
    </citation>
    <scope>NUCLEOTIDE SEQUENCE [LARGE SCALE GENOMIC DNA]</scope>
    <source>
        <strain evidence="3 4">JCM 12398</strain>
    </source>
</reference>
<feature type="domain" description="Transcription regulator PadR N-terminal" evidence="2">
    <location>
        <begin position="14"/>
        <end position="82"/>
    </location>
</feature>
<comment type="caution">
    <text evidence="3">The sequence shown here is derived from an EMBL/GenBank/DDBJ whole genome shotgun (WGS) entry which is preliminary data.</text>
</comment>
<dbReference type="Pfam" id="PF03551">
    <property type="entry name" value="PadR"/>
    <property type="match status" value="1"/>
</dbReference>
<dbReference type="EMBL" id="BAAAKK010000003">
    <property type="protein sequence ID" value="GAA1421674.1"/>
    <property type="molecule type" value="Genomic_DNA"/>
</dbReference>
<dbReference type="SUPFAM" id="SSF46785">
    <property type="entry name" value="Winged helix' DNA-binding domain"/>
    <property type="match status" value="1"/>
</dbReference>
<accession>A0ABN1YUA8</accession>
<dbReference type="PANTHER" id="PTHR43252:SF7">
    <property type="entry name" value="TRANSCRIPTIONAL REGULATOR YQJI"/>
    <property type="match status" value="1"/>
</dbReference>
<dbReference type="RefSeq" id="WP_343918619.1">
    <property type="nucleotide sequence ID" value="NZ_BAAAKK010000003.1"/>
</dbReference>
<sequence>MSPVFGHGALRLYLLSLLAEAPRHGYELMQALSDRFGGTYSPSAGTIYPRLSKLEEEGLLTKSVDGRKTTYEITDAGRAELAARESELRGLESEINDSVRRMASDVRAGVKSAMQALRADLAAAERDARNAPRPPSAPYADASAPQPPEASAPVTDPLPHAEPPRPRDQADASHTAVQAAARMAIHDIDLALTDFRQQVRDAARAERGERMSTAKAASVRLELEAALLRIKSVLGS</sequence>
<dbReference type="InterPro" id="IPR036388">
    <property type="entry name" value="WH-like_DNA-bd_sf"/>
</dbReference>
<evidence type="ECO:0000313" key="3">
    <source>
        <dbReference type="EMBL" id="GAA1421674.1"/>
    </source>
</evidence>
<evidence type="ECO:0000256" key="1">
    <source>
        <dbReference type="SAM" id="MobiDB-lite"/>
    </source>
</evidence>
<dbReference type="Gene3D" id="1.10.10.10">
    <property type="entry name" value="Winged helix-like DNA-binding domain superfamily/Winged helix DNA-binding domain"/>
    <property type="match status" value="1"/>
</dbReference>
<feature type="compositionally biased region" description="Basic and acidic residues" evidence="1">
    <location>
        <begin position="162"/>
        <end position="171"/>
    </location>
</feature>
<proteinExistence type="predicted"/>
<dbReference type="PANTHER" id="PTHR43252">
    <property type="entry name" value="TRANSCRIPTIONAL REGULATOR YQJI"/>
    <property type="match status" value="1"/>
</dbReference>
<gene>
    <name evidence="3" type="ORF">GCM10009640_13040</name>
</gene>
<feature type="region of interest" description="Disordered" evidence="1">
    <location>
        <begin position="123"/>
        <end position="178"/>
    </location>
</feature>